<dbReference type="Proteomes" id="UP001596091">
    <property type="component" value="Unassembled WGS sequence"/>
</dbReference>
<feature type="compositionally biased region" description="Basic and acidic residues" evidence="1">
    <location>
        <begin position="1"/>
        <end position="12"/>
    </location>
</feature>
<dbReference type="EMBL" id="JBHSPH010000002">
    <property type="protein sequence ID" value="MFC5861788.1"/>
    <property type="molecule type" value="Genomic_DNA"/>
</dbReference>
<reference evidence="3" key="1">
    <citation type="journal article" date="2019" name="Int. J. Syst. Evol. Microbiol.">
        <title>The Global Catalogue of Microorganisms (GCM) 10K type strain sequencing project: providing services to taxonomists for standard genome sequencing and annotation.</title>
        <authorList>
            <consortium name="The Broad Institute Genomics Platform"/>
            <consortium name="The Broad Institute Genome Sequencing Center for Infectious Disease"/>
            <person name="Wu L."/>
            <person name="Ma J."/>
        </authorList>
    </citation>
    <scope>NUCLEOTIDE SEQUENCE [LARGE SCALE GENOMIC DNA]</scope>
    <source>
        <strain evidence="3">JCM 4087</strain>
    </source>
</reference>
<organism evidence="2 3">
    <name type="scientific">Acidicapsa dinghuensis</name>
    <dbReference type="NCBI Taxonomy" id="2218256"/>
    <lineage>
        <taxon>Bacteria</taxon>
        <taxon>Pseudomonadati</taxon>
        <taxon>Acidobacteriota</taxon>
        <taxon>Terriglobia</taxon>
        <taxon>Terriglobales</taxon>
        <taxon>Acidobacteriaceae</taxon>
        <taxon>Acidicapsa</taxon>
    </lineage>
</organism>
<feature type="compositionally biased region" description="Low complexity" evidence="1">
    <location>
        <begin position="32"/>
        <end position="42"/>
    </location>
</feature>
<accession>A0ABW1EEK9</accession>
<proteinExistence type="predicted"/>
<dbReference type="RefSeq" id="WP_263337421.1">
    <property type="nucleotide sequence ID" value="NZ_JAGSYH010000004.1"/>
</dbReference>
<evidence type="ECO:0008006" key="4">
    <source>
        <dbReference type="Google" id="ProtNLM"/>
    </source>
</evidence>
<feature type="region of interest" description="Disordered" evidence="1">
    <location>
        <begin position="1"/>
        <end position="42"/>
    </location>
</feature>
<protein>
    <recommendedName>
        <fullName evidence="4">Histone H1</fullName>
    </recommendedName>
</protein>
<name>A0ABW1EEK9_9BACT</name>
<evidence type="ECO:0000313" key="2">
    <source>
        <dbReference type="EMBL" id="MFC5861788.1"/>
    </source>
</evidence>
<evidence type="ECO:0000313" key="3">
    <source>
        <dbReference type="Proteomes" id="UP001596091"/>
    </source>
</evidence>
<comment type="caution">
    <text evidence="2">The sequence shown here is derived from an EMBL/GenBank/DDBJ whole genome shotgun (WGS) entry which is preliminary data.</text>
</comment>
<keyword evidence="3" id="KW-1185">Reference proteome</keyword>
<sequence>MNETSKQTELKKVPTRKLLASLKQDIRKQLRPSASASKPKKK</sequence>
<gene>
    <name evidence="2" type="ORF">ACFPT7_05750</name>
</gene>
<evidence type="ECO:0000256" key="1">
    <source>
        <dbReference type="SAM" id="MobiDB-lite"/>
    </source>
</evidence>